<keyword evidence="5" id="KW-1185">Reference proteome</keyword>
<dbReference type="InterPro" id="IPR041490">
    <property type="entry name" value="KstR2_TetR_C"/>
</dbReference>
<dbReference type="GO" id="GO:0003677">
    <property type="term" value="F:DNA binding"/>
    <property type="evidence" value="ECO:0007669"/>
    <property type="project" value="UniProtKB-UniRule"/>
</dbReference>
<dbReference type="InterPro" id="IPR001647">
    <property type="entry name" value="HTH_TetR"/>
</dbReference>
<dbReference type="PANTHER" id="PTHR43479:SF11">
    <property type="entry name" value="ACREF_ENVCD OPERON REPRESSOR-RELATED"/>
    <property type="match status" value="1"/>
</dbReference>
<evidence type="ECO:0000313" key="4">
    <source>
        <dbReference type="EMBL" id="GGE18981.1"/>
    </source>
</evidence>
<dbReference type="Proteomes" id="UP000599688">
    <property type="component" value="Unassembled WGS sequence"/>
</dbReference>
<dbReference type="RefSeq" id="WP_188406733.1">
    <property type="nucleotide sequence ID" value="NZ_BMGL01000011.1"/>
</dbReference>
<organism evidence="4 5">
    <name type="scientific">Psychroflexus salis</name>
    <dbReference type="NCBI Taxonomy" id="1526574"/>
    <lineage>
        <taxon>Bacteria</taxon>
        <taxon>Pseudomonadati</taxon>
        <taxon>Bacteroidota</taxon>
        <taxon>Flavobacteriia</taxon>
        <taxon>Flavobacteriales</taxon>
        <taxon>Flavobacteriaceae</taxon>
        <taxon>Psychroflexus</taxon>
    </lineage>
</organism>
<dbReference type="InterPro" id="IPR009057">
    <property type="entry name" value="Homeodomain-like_sf"/>
</dbReference>
<name>A0A916ZY85_9FLAO</name>
<sequence length="186" mass="21067">MTNKNEILKVAAQLIREKGYVGLSMRDLAKAIGVRASSLYNHIPSKQAILNEIILHLAEEFTSQIKNVATEQISSLTKLEQIIEHHVDLSLHSPNQLALLNNEWMHLEGQALVNFKTKRNQYEESLRQIINAGKSTKELKPLHTELVLFSMLSTLRNLNLWIKKRGSIPSKQLKKELSQVLLSGIA</sequence>
<protein>
    <recommendedName>
        <fullName evidence="3">HTH tetR-type domain-containing protein</fullName>
    </recommendedName>
</protein>
<dbReference type="PROSITE" id="PS50977">
    <property type="entry name" value="HTH_TETR_2"/>
    <property type="match status" value="1"/>
</dbReference>
<accession>A0A916ZY85</accession>
<dbReference type="PRINTS" id="PR00455">
    <property type="entry name" value="HTHTETR"/>
</dbReference>
<dbReference type="PANTHER" id="PTHR43479">
    <property type="entry name" value="ACREF/ENVCD OPERON REPRESSOR-RELATED"/>
    <property type="match status" value="1"/>
</dbReference>
<evidence type="ECO:0000256" key="1">
    <source>
        <dbReference type="ARBA" id="ARBA00023125"/>
    </source>
</evidence>
<gene>
    <name evidence="4" type="ORF">GCM10010831_20190</name>
</gene>
<dbReference type="Gene3D" id="1.10.357.10">
    <property type="entry name" value="Tetracycline Repressor, domain 2"/>
    <property type="match status" value="1"/>
</dbReference>
<proteinExistence type="predicted"/>
<dbReference type="InterPro" id="IPR050624">
    <property type="entry name" value="HTH-type_Tx_Regulator"/>
</dbReference>
<feature type="domain" description="HTH tetR-type" evidence="3">
    <location>
        <begin position="1"/>
        <end position="61"/>
    </location>
</feature>
<dbReference type="SUPFAM" id="SSF46689">
    <property type="entry name" value="Homeodomain-like"/>
    <property type="match status" value="1"/>
</dbReference>
<comment type="caution">
    <text evidence="4">The sequence shown here is derived from an EMBL/GenBank/DDBJ whole genome shotgun (WGS) entry which is preliminary data.</text>
</comment>
<keyword evidence="1 2" id="KW-0238">DNA-binding</keyword>
<dbReference type="AlphaFoldDB" id="A0A916ZY85"/>
<evidence type="ECO:0000313" key="5">
    <source>
        <dbReference type="Proteomes" id="UP000599688"/>
    </source>
</evidence>
<dbReference type="Gene3D" id="1.10.10.60">
    <property type="entry name" value="Homeodomain-like"/>
    <property type="match status" value="1"/>
</dbReference>
<reference evidence="4 5" key="1">
    <citation type="journal article" date="2014" name="Int. J. Syst. Evol. Microbiol.">
        <title>Complete genome sequence of Corynebacterium casei LMG S-19264T (=DSM 44701T), isolated from a smear-ripened cheese.</title>
        <authorList>
            <consortium name="US DOE Joint Genome Institute (JGI-PGF)"/>
            <person name="Walter F."/>
            <person name="Albersmeier A."/>
            <person name="Kalinowski J."/>
            <person name="Ruckert C."/>
        </authorList>
    </citation>
    <scope>NUCLEOTIDE SEQUENCE [LARGE SCALE GENOMIC DNA]</scope>
    <source>
        <strain evidence="4 5">CGMCC 1.12925</strain>
    </source>
</reference>
<feature type="DNA-binding region" description="H-T-H motif" evidence="2">
    <location>
        <begin position="24"/>
        <end position="43"/>
    </location>
</feature>
<dbReference type="Pfam" id="PF17932">
    <property type="entry name" value="TetR_C_24"/>
    <property type="match status" value="1"/>
</dbReference>
<dbReference type="InterPro" id="IPR036271">
    <property type="entry name" value="Tet_transcr_reg_TetR-rel_C_sf"/>
</dbReference>
<dbReference type="EMBL" id="BMGL01000011">
    <property type="protein sequence ID" value="GGE18981.1"/>
    <property type="molecule type" value="Genomic_DNA"/>
</dbReference>
<evidence type="ECO:0000256" key="2">
    <source>
        <dbReference type="PROSITE-ProRule" id="PRU00335"/>
    </source>
</evidence>
<evidence type="ECO:0000259" key="3">
    <source>
        <dbReference type="PROSITE" id="PS50977"/>
    </source>
</evidence>
<dbReference type="SUPFAM" id="SSF48498">
    <property type="entry name" value="Tetracyclin repressor-like, C-terminal domain"/>
    <property type="match status" value="1"/>
</dbReference>
<dbReference type="Pfam" id="PF00440">
    <property type="entry name" value="TetR_N"/>
    <property type="match status" value="1"/>
</dbReference>